<dbReference type="Gene3D" id="1.20.120.720">
    <property type="entry name" value="Myosin VI head, motor domain, U50 subdomain"/>
    <property type="match status" value="1"/>
</dbReference>
<feature type="region of interest" description="Disordered" evidence="7">
    <location>
        <begin position="758"/>
        <end position="781"/>
    </location>
</feature>
<dbReference type="InterPro" id="IPR001609">
    <property type="entry name" value="Myosin_head_motor_dom-like"/>
</dbReference>
<dbReference type="CDD" id="cd23767">
    <property type="entry name" value="IQCD"/>
    <property type="match status" value="1"/>
</dbReference>
<evidence type="ECO:0000256" key="3">
    <source>
        <dbReference type="ARBA" id="ARBA00023123"/>
    </source>
</evidence>
<evidence type="ECO:0000313" key="9">
    <source>
        <dbReference type="EMBL" id="KAG2439820.1"/>
    </source>
</evidence>
<dbReference type="OrthoDB" id="6108017at2759"/>
<keyword evidence="3 6" id="KW-0518">Myosin</keyword>
<feature type="region of interest" description="Disordered" evidence="7">
    <location>
        <begin position="1256"/>
        <end position="1312"/>
    </location>
</feature>
<name>A0A835TLB4_9CHLO</name>
<feature type="compositionally biased region" description="Low complexity" evidence="7">
    <location>
        <begin position="766"/>
        <end position="781"/>
    </location>
</feature>
<keyword evidence="2 6" id="KW-0067">ATP-binding</keyword>
<feature type="domain" description="Myosin motor" evidence="8">
    <location>
        <begin position="58"/>
        <end position="840"/>
    </location>
</feature>
<feature type="region of interest" description="Disordered" evidence="7">
    <location>
        <begin position="1072"/>
        <end position="1097"/>
    </location>
</feature>
<feature type="compositionally biased region" description="Low complexity" evidence="7">
    <location>
        <begin position="639"/>
        <end position="649"/>
    </location>
</feature>
<evidence type="ECO:0000256" key="6">
    <source>
        <dbReference type="PROSITE-ProRule" id="PRU00782"/>
    </source>
</evidence>
<dbReference type="EMBL" id="JAEHOD010000039">
    <property type="protein sequence ID" value="KAG2439820.1"/>
    <property type="molecule type" value="Genomic_DNA"/>
</dbReference>
<accession>A0A835TLB4</accession>
<evidence type="ECO:0000256" key="5">
    <source>
        <dbReference type="ARBA" id="ARBA00023203"/>
    </source>
</evidence>
<keyword evidence="5 6" id="KW-0009">Actin-binding</keyword>
<dbReference type="InterPro" id="IPR027417">
    <property type="entry name" value="P-loop_NTPase"/>
</dbReference>
<dbReference type="GO" id="GO:0016459">
    <property type="term" value="C:myosin complex"/>
    <property type="evidence" value="ECO:0007669"/>
    <property type="project" value="UniProtKB-KW"/>
</dbReference>
<feature type="compositionally biased region" description="Polar residues" evidence="7">
    <location>
        <begin position="1167"/>
        <end position="1185"/>
    </location>
</feature>
<dbReference type="PROSITE" id="PS50096">
    <property type="entry name" value="IQ"/>
    <property type="match status" value="5"/>
</dbReference>
<dbReference type="Proteomes" id="UP000613740">
    <property type="component" value="Unassembled WGS sequence"/>
</dbReference>
<gene>
    <name evidence="9" type="ORF">HYH02_010454</name>
</gene>
<dbReference type="GO" id="GO:0030048">
    <property type="term" value="P:actin filament-based movement"/>
    <property type="evidence" value="ECO:0007669"/>
    <property type="project" value="UniProtKB-ARBA"/>
</dbReference>
<evidence type="ECO:0000256" key="1">
    <source>
        <dbReference type="ARBA" id="ARBA00022741"/>
    </source>
</evidence>
<keyword evidence="4 6" id="KW-0505">Motor protein</keyword>
<dbReference type="PANTHER" id="PTHR13140">
    <property type="entry name" value="MYOSIN"/>
    <property type="match status" value="1"/>
</dbReference>
<feature type="region of interest" description="Disordered" evidence="7">
    <location>
        <begin position="637"/>
        <end position="657"/>
    </location>
</feature>
<evidence type="ECO:0000256" key="4">
    <source>
        <dbReference type="ARBA" id="ARBA00023175"/>
    </source>
</evidence>
<dbReference type="SMART" id="SM00242">
    <property type="entry name" value="MYSc"/>
    <property type="match status" value="1"/>
</dbReference>
<evidence type="ECO:0000256" key="7">
    <source>
        <dbReference type="SAM" id="MobiDB-lite"/>
    </source>
</evidence>
<dbReference type="GO" id="GO:0005737">
    <property type="term" value="C:cytoplasm"/>
    <property type="evidence" value="ECO:0007669"/>
    <property type="project" value="TreeGrafter"/>
</dbReference>
<proteinExistence type="inferred from homology"/>
<dbReference type="GO" id="GO:0007015">
    <property type="term" value="P:actin filament organization"/>
    <property type="evidence" value="ECO:0007669"/>
    <property type="project" value="TreeGrafter"/>
</dbReference>
<protein>
    <recommendedName>
        <fullName evidence="8">Myosin motor domain-containing protein</fullName>
    </recommendedName>
</protein>
<reference evidence="9" key="1">
    <citation type="journal article" date="2020" name="bioRxiv">
        <title>Comparative genomics of Chlamydomonas.</title>
        <authorList>
            <person name="Craig R.J."/>
            <person name="Hasan A.R."/>
            <person name="Ness R.W."/>
            <person name="Keightley P.D."/>
        </authorList>
    </citation>
    <scope>NUCLEOTIDE SEQUENCE</scope>
    <source>
        <strain evidence="9">CCAP 11/173</strain>
    </source>
</reference>
<evidence type="ECO:0000259" key="8">
    <source>
        <dbReference type="PROSITE" id="PS51456"/>
    </source>
</evidence>
<feature type="compositionally biased region" description="Low complexity" evidence="7">
    <location>
        <begin position="1301"/>
        <end position="1312"/>
    </location>
</feature>
<dbReference type="Pfam" id="PF00063">
    <property type="entry name" value="Myosin_head"/>
    <property type="match status" value="1"/>
</dbReference>
<comment type="caution">
    <text evidence="9">The sequence shown here is derived from an EMBL/GenBank/DDBJ whole genome shotgun (WGS) entry which is preliminary data.</text>
</comment>
<dbReference type="PANTHER" id="PTHR13140:SF781">
    <property type="entry name" value="MYOSIN-15"/>
    <property type="match status" value="1"/>
</dbReference>
<dbReference type="Gene3D" id="3.40.850.10">
    <property type="entry name" value="Kinesin motor domain"/>
    <property type="match status" value="1"/>
</dbReference>
<comment type="similarity">
    <text evidence="6">Belongs to the TRAFAC class myosin-kinesin ATPase superfamily. Myosin family.</text>
</comment>
<dbReference type="InterPro" id="IPR036961">
    <property type="entry name" value="Kinesin_motor_dom_sf"/>
</dbReference>
<keyword evidence="10" id="KW-1185">Reference proteome</keyword>
<evidence type="ECO:0000256" key="2">
    <source>
        <dbReference type="ARBA" id="ARBA00022840"/>
    </source>
</evidence>
<dbReference type="Gene3D" id="6.20.240.20">
    <property type="match status" value="1"/>
</dbReference>
<dbReference type="PRINTS" id="PR00193">
    <property type="entry name" value="MYOSINHEAVY"/>
</dbReference>
<dbReference type="GO" id="GO:0005524">
    <property type="term" value="F:ATP binding"/>
    <property type="evidence" value="ECO:0007669"/>
    <property type="project" value="UniProtKB-UniRule"/>
</dbReference>
<feature type="binding site" evidence="6">
    <location>
        <begin position="163"/>
        <end position="170"/>
    </location>
    <ligand>
        <name>ATP</name>
        <dbReference type="ChEBI" id="CHEBI:30616"/>
    </ligand>
</feature>
<dbReference type="GO" id="GO:0016020">
    <property type="term" value="C:membrane"/>
    <property type="evidence" value="ECO:0007669"/>
    <property type="project" value="TreeGrafter"/>
</dbReference>
<dbReference type="Gene3D" id="1.20.58.530">
    <property type="match status" value="1"/>
</dbReference>
<dbReference type="SUPFAM" id="SSF52540">
    <property type="entry name" value="P-loop containing nucleoside triphosphate hydrolases"/>
    <property type="match status" value="1"/>
</dbReference>
<dbReference type="InterPro" id="IPR000048">
    <property type="entry name" value="IQ_motif_EF-hand-BS"/>
</dbReference>
<keyword evidence="1 6" id="KW-0547">Nucleotide-binding</keyword>
<sequence>MALPVGARVWFPSGDGPTSEWLAGTTVSTAGEQVSVKRDNNGKVVEVDGASVHMANKEDVEDMTSLAFLHEPGVLWNLQSRYQGSDAIYTYTGNILIAVNPFKPLPNLYGPAVIERYRSQPAARGAGEVAVAARLPPHVYATACNAYRNMMAEGAGQAILVTGESGAGKTETAKLIMACLTHLGCHQSGRAAAGADGDSTSGMSGVEQKILESNPLLEAFGNAKTLRNNNSSRFGKYCEIFFDPVTGAVTGAAVRTYLLERSRVVAVNNPERSFHIFYQLVYGASEADRKAWRLPPAASGFAYLARSSCVELPGQSNAEEYQHTRRAMSHIGLSEAQQREVLALVAAVLHLGNIAFGDGEHASVGGGAEGAVVPPGAPQQALEAAAVLLGVSAAALAEALTTRQIQTPEGAITTPLSAQAAADSRDSLAKSLYARLFDWLVAAVNAAVDEAHNGPAAASAGAGPAGDRKHLSIGLLDIYGFESFEVNDLEQLCINLTNEKLQQHFNTHVFKWEQAEYEREGVDWSYISFRDNADVLELLEGRLGLMTLLDEACRLPKATAEGLAHKYSTTPAIAGSSRFTPLKRPVASFAVEHYAGSVTYSAANWLDKNRDYVVAEHAGLCAASSAPLVRELWAPEPEPAAGSNGAANGAAGGGGKQQSQFQFRSVSSVCRRQLAELMGALSALQPHYVRCIKPNPSGAAGQFNPGYSLQQLRCGGVMEAVRIACAGFAYRRPYAAFLEHFWQLCPEPVHALRRRLAEAPPPRRQPPAASQQQGGEQTQGSGLAAFEVSELRAAAEAVLRAAGQWAGGPGGAAAPPGSHLGHTKVFLRTTAAAAMERQRVAAVSAAAAVVQAHWRRLRQQRWYAALRQATVVIQAAARGLLARRLAERLRRERAACVIQRCWRSCVERMRFLRARKAAAVLQAAWRARTVRRDIEAIRVEAAALKIQTAWRAAAVRREYLGVLRYWRAAVKVQAAWRGFAARQLYLQILPLHRAALVCQRVWRAHRSGAMAAERLRQAVFQYWLWTKAAIIIQTLWRGKVARQRYTRLRLQQRKARILAAFGGAASAADMQRLPLRPSPDSRRGDSNRYTPASRPRGFYGPASAAKALAAGATGAGAAAAAASPGSVVRADDVALLPDRDSRMAKRLADLQEFKVSPLVDFWKAQEVTTQSRTDGGTSSQPSSRRGSGAHLLPRPSPSTFGGALPVGAASPSAAASSACAAELPSMPGSPPDTDFREAAAAIMHGSVSCRAGGGGGGNGGGGAGSHGAGGGSGSEEEGLSCEPSYGQLLESGAGGFGSVPAATSAATEVQAA</sequence>
<dbReference type="GO" id="GO:0051015">
    <property type="term" value="F:actin filament binding"/>
    <property type="evidence" value="ECO:0007669"/>
    <property type="project" value="TreeGrafter"/>
</dbReference>
<dbReference type="PROSITE" id="PS51456">
    <property type="entry name" value="MYOSIN_MOTOR"/>
    <property type="match status" value="1"/>
</dbReference>
<organism evidence="9 10">
    <name type="scientific">Chlamydomonas schloesseri</name>
    <dbReference type="NCBI Taxonomy" id="2026947"/>
    <lineage>
        <taxon>Eukaryota</taxon>
        <taxon>Viridiplantae</taxon>
        <taxon>Chlorophyta</taxon>
        <taxon>core chlorophytes</taxon>
        <taxon>Chlorophyceae</taxon>
        <taxon>CS clade</taxon>
        <taxon>Chlamydomonadales</taxon>
        <taxon>Chlamydomonadaceae</taxon>
        <taxon>Chlamydomonas</taxon>
    </lineage>
</organism>
<feature type="compositionally biased region" description="Gly residues" evidence="7">
    <location>
        <begin position="1256"/>
        <end position="1273"/>
    </location>
</feature>
<dbReference type="Gene3D" id="1.20.5.190">
    <property type="match status" value="3"/>
</dbReference>
<feature type="region of interest" description="Actin-binding" evidence="6">
    <location>
        <begin position="674"/>
        <end position="696"/>
    </location>
</feature>
<dbReference type="SMART" id="SM00015">
    <property type="entry name" value="IQ"/>
    <property type="match status" value="8"/>
</dbReference>
<feature type="region of interest" description="Disordered" evidence="7">
    <location>
        <begin position="1167"/>
        <end position="1207"/>
    </location>
</feature>
<dbReference type="Gene3D" id="1.10.10.820">
    <property type="match status" value="1"/>
</dbReference>
<dbReference type="GO" id="GO:0000146">
    <property type="term" value="F:microfilament motor activity"/>
    <property type="evidence" value="ECO:0007669"/>
    <property type="project" value="TreeGrafter"/>
</dbReference>
<dbReference type="FunFam" id="1.10.10.820:FF:000001">
    <property type="entry name" value="Myosin heavy chain"/>
    <property type="match status" value="1"/>
</dbReference>
<dbReference type="Pfam" id="PF00612">
    <property type="entry name" value="IQ"/>
    <property type="match status" value="6"/>
</dbReference>
<evidence type="ECO:0000313" key="10">
    <source>
        <dbReference type="Proteomes" id="UP000613740"/>
    </source>
</evidence>